<gene>
    <name evidence="3" type="ORF">IPK02_08930</name>
</gene>
<feature type="domain" description="YrdC-like" evidence="2">
    <location>
        <begin position="2"/>
        <end position="107"/>
    </location>
</feature>
<dbReference type="Gene3D" id="3.30.110.120">
    <property type="match status" value="1"/>
</dbReference>
<dbReference type="SUPFAM" id="SSF55821">
    <property type="entry name" value="YrdC/RibB"/>
    <property type="match status" value="1"/>
</dbReference>
<dbReference type="Pfam" id="PF01300">
    <property type="entry name" value="Sua5_yciO_yrdC"/>
    <property type="match status" value="1"/>
</dbReference>
<dbReference type="Gene3D" id="3.90.870.40">
    <property type="match status" value="1"/>
</dbReference>
<dbReference type="InterPro" id="IPR017945">
    <property type="entry name" value="DHBP_synth_RibB-like_a/b_dom"/>
</dbReference>
<accession>A0A935W4M3</accession>
<dbReference type="InterPro" id="IPR051060">
    <property type="entry name" value="Carbamoyltrans_HypF-like"/>
</dbReference>
<feature type="region of interest" description="Disordered" evidence="1">
    <location>
        <begin position="104"/>
        <end position="129"/>
    </location>
</feature>
<evidence type="ECO:0000313" key="3">
    <source>
        <dbReference type="EMBL" id="MBK7954058.1"/>
    </source>
</evidence>
<protein>
    <submittedName>
        <fullName evidence="3">Sua5/YciO/YrdC/YwlC family protein</fullName>
    </submittedName>
</protein>
<dbReference type="PANTHER" id="PTHR42959">
    <property type="entry name" value="CARBAMOYLTRANSFERASE"/>
    <property type="match status" value="1"/>
</dbReference>
<proteinExistence type="predicted"/>
<dbReference type="GO" id="GO:0003725">
    <property type="term" value="F:double-stranded RNA binding"/>
    <property type="evidence" value="ECO:0007669"/>
    <property type="project" value="InterPro"/>
</dbReference>
<dbReference type="EMBL" id="JADJOT010000008">
    <property type="protein sequence ID" value="MBK7954058.1"/>
    <property type="molecule type" value="Genomic_DNA"/>
</dbReference>
<sequence length="142" mass="14957">MMLANASSAAPLVQMGVGEPGLLTLSTRPAILLRKRSSCDAALPGVAPGLAWLGVMLPYTPVQFLLFHEAAKRPAGMGWLERAQDLALVMTSANPGGEPLVVGNSEALPCGTRPTRQPPGAGAGRRRSRHRWGGLGWRVVAR</sequence>
<name>A0A935W4M3_9PROT</name>
<dbReference type="GO" id="GO:0051604">
    <property type="term" value="P:protein maturation"/>
    <property type="evidence" value="ECO:0007669"/>
    <property type="project" value="TreeGrafter"/>
</dbReference>
<dbReference type="InterPro" id="IPR006070">
    <property type="entry name" value="Sua5-like_dom"/>
</dbReference>
<reference evidence="3 4" key="1">
    <citation type="submission" date="2020-10" db="EMBL/GenBank/DDBJ databases">
        <title>Connecting structure to function with the recovery of over 1000 high-quality activated sludge metagenome-assembled genomes encoding full-length rRNA genes using long-read sequencing.</title>
        <authorList>
            <person name="Singleton C.M."/>
            <person name="Petriglieri F."/>
            <person name="Kristensen J.M."/>
            <person name="Kirkegaard R.H."/>
            <person name="Michaelsen T.Y."/>
            <person name="Andersen M.H."/>
            <person name="Karst S.M."/>
            <person name="Dueholm M.S."/>
            <person name="Nielsen P.H."/>
            <person name="Albertsen M."/>
        </authorList>
    </citation>
    <scope>NUCLEOTIDE SEQUENCE [LARGE SCALE GENOMIC DNA]</scope>
    <source>
        <strain evidence="3">Fred_18-Q3-R57-64_BAT3C.720</strain>
    </source>
</reference>
<dbReference type="AlphaFoldDB" id="A0A935W4M3"/>
<dbReference type="GO" id="GO:0008270">
    <property type="term" value="F:zinc ion binding"/>
    <property type="evidence" value="ECO:0007669"/>
    <property type="project" value="TreeGrafter"/>
</dbReference>
<evidence type="ECO:0000313" key="4">
    <source>
        <dbReference type="Proteomes" id="UP000706151"/>
    </source>
</evidence>
<dbReference type="PANTHER" id="PTHR42959:SF1">
    <property type="entry name" value="CARBAMOYLTRANSFERASE HYPF"/>
    <property type="match status" value="1"/>
</dbReference>
<evidence type="ECO:0000259" key="2">
    <source>
        <dbReference type="Pfam" id="PF01300"/>
    </source>
</evidence>
<comment type="caution">
    <text evidence="3">The sequence shown here is derived from an EMBL/GenBank/DDBJ whole genome shotgun (WGS) entry which is preliminary data.</text>
</comment>
<evidence type="ECO:0000256" key="1">
    <source>
        <dbReference type="SAM" id="MobiDB-lite"/>
    </source>
</evidence>
<organism evidence="3 4">
    <name type="scientific">Candidatus Accumulibacter affinis</name>
    <dbReference type="NCBI Taxonomy" id="2954384"/>
    <lineage>
        <taxon>Bacteria</taxon>
        <taxon>Pseudomonadati</taxon>
        <taxon>Pseudomonadota</taxon>
        <taxon>Betaproteobacteria</taxon>
        <taxon>Candidatus Accumulibacter</taxon>
    </lineage>
</organism>
<dbReference type="GO" id="GO:0016743">
    <property type="term" value="F:carboxyl- or carbamoyltransferase activity"/>
    <property type="evidence" value="ECO:0007669"/>
    <property type="project" value="TreeGrafter"/>
</dbReference>
<dbReference type="Proteomes" id="UP000706151">
    <property type="component" value="Unassembled WGS sequence"/>
</dbReference>